<evidence type="ECO:0000256" key="3">
    <source>
        <dbReference type="ARBA" id="ARBA00017574"/>
    </source>
</evidence>
<evidence type="ECO:0000313" key="15">
    <source>
        <dbReference type="EMBL" id="MCI4681472.1"/>
    </source>
</evidence>
<comment type="subunit">
    <text evidence="10">Homohexamer. The oligomerization is ATP-dependent.</text>
</comment>
<dbReference type="PANTHER" id="PTHR11638:SF18">
    <property type="entry name" value="HEAT SHOCK PROTEIN 104"/>
    <property type="match status" value="1"/>
</dbReference>
<dbReference type="PROSITE" id="PS51903">
    <property type="entry name" value="CLP_R"/>
    <property type="match status" value="1"/>
</dbReference>
<dbReference type="InterPro" id="IPR050130">
    <property type="entry name" value="ClpA_ClpB"/>
</dbReference>
<dbReference type="SMART" id="SM01086">
    <property type="entry name" value="ClpB_D2-small"/>
    <property type="match status" value="1"/>
</dbReference>
<keyword evidence="7 13" id="KW-0175">Coiled coil</keyword>
<evidence type="ECO:0000256" key="11">
    <source>
        <dbReference type="PROSITE-ProRule" id="PRU01251"/>
    </source>
</evidence>
<keyword evidence="8 12" id="KW-0143">Chaperone</keyword>
<feature type="domain" description="Clp R" evidence="14">
    <location>
        <begin position="3"/>
        <end position="148"/>
    </location>
</feature>
<dbReference type="Gene3D" id="1.10.1780.10">
    <property type="entry name" value="Clp, N-terminal domain"/>
    <property type="match status" value="1"/>
</dbReference>
<gene>
    <name evidence="13 15" type="primary">clpB</name>
    <name evidence="15" type="ORF">K2U94_01575</name>
</gene>
<keyword evidence="16" id="KW-1185">Reference proteome</keyword>
<evidence type="ECO:0000256" key="4">
    <source>
        <dbReference type="ARBA" id="ARBA00022737"/>
    </source>
</evidence>
<dbReference type="NCBIfam" id="TIGR03346">
    <property type="entry name" value="chaperone_ClpB"/>
    <property type="match status" value="1"/>
</dbReference>
<dbReference type="Proteomes" id="UP001139104">
    <property type="component" value="Unassembled WGS sequence"/>
</dbReference>
<dbReference type="Pfam" id="PF02861">
    <property type="entry name" value="Clp_N"/>
    <property type="match status" value="1"/>
</dbReference>
<accession>A0ABS9Z4A3</accession>
<name>A0ABS9Z4A3_9HYPH</name>
<dbReference type="PROSITE" id="PS00871">
    <property type="entry name" value="CLPAB_2"/>
    <property type="match status" value="1"/>
</dbReference>
<organism evidence="15 16">
    <name type="scientific">Candidatus Rhodoblastus alkanivorans</name>
    <dbReference type="NCBI Taxonomy" id="2954117"/>
    <lineage>
        <taxon>Bacteria</taxon>
        <taxon>Pseudomonadati</taxon>
        <taxon>Pseudomonadota</taxon>
        <taxon>Alphaproteobacteria</taxon>
        <taxon>Hyphomicrobiales</taxon>
        <taxon>Rhodoblastaceae</taxon>
        <taxon>Rhodoblastus</taxon>
    </lineage>
</organism>
<dbReference type="InterPro" id="IPR003593">
    <property type="entry name" value="AAA+_ATPase"/>
</dbReference>
<evidence type="ECO:0000256" key="8">
    <source>
        <dbReference type="ARBA" id="ARBA00023186"/>
    </source>
</evidence>
<sequence>MNIEKLTERAKGFVQSAQSLALREGHQQFTPLHVLKVLLDDEQGLSAGLIDKSDGRSREALRECELALAKLPRVEGSGAGQLYMAPATARLFDNAEKIAQKAGDSFVTVERLLLALAMDASSDAGKILSAAGVTPQGLNRAIEDLRKGRTADSASAENAYDALKKYARDLTEAAREGKLDPVIGRDEEIRRAIQVLSRRTKNNPVLIGEPGVGKTAIVEGLALRIVNGDVPESLRDKRLLALDMGALIAGAKYRGEFEERLKAVLNEVTSAAGGIILFIDEMHTLVGAGKADGAMDASNLLKPALARGELHCVGATTLDEYRKHVEKDAALARRFQPVFVSEPTVEDTISILRGLKEKYELHHGVRVSDAALVAAATLSNRYISDRFLPDKAIDLVDEAASRLRMQVDSKPEELDEFDRRIVQLKIEQEALKKESDQASKDRLSRLEGELAELTEKSAELTTRWRAEKDKLGAAQKLKEQLESARNDLIIAQRNGDYAEAGRLTYGMIPELEGKLADTEAKSGEVLVDEAVTPDHIAQVVSRWTGVPVDKMLEGERAKLLKMEEELARRVVGQREAVAAVSTAVRRARAGLQDPNRPIGSFMFLGPTGVGKTELTKALAAFLFDDESALIRIDMSEYMEKHSVARLIGAPPGYVGYEEGGALTEAVRRRPYQVVLFDEIEKAHPDVFNILLQVLDDGRLTDGQGRTVDFRNVVIIMTSNLGSEFLVMQNEGEDSSAVHSEVMQVVRAHFRPEFLNRIDEIILFHRLRRQDMGAIVDIQFKRLNRLLEDRKVVLLLTDAGRDWLANKGYDPAYGARPLKRVIQKNVQDPMADMMLSGKIGDGQTVAISATGGELTLDGKSVSKIEGEAPPARLN</sequence>
<dbReference type="InterPro" id="IPR003959">
    <property type="entry name" value="ATPase_AAA_core"/>
</dbReference>
<evidence type="ECO:0000259" key="14">
    <source>
        <dbReference type="PROSITE" id="PS51903"/>
    </source>
</evidence>
<dbReference type="InterPro" id="IPR017730">
    <property type="entry name" value="Chaperonin_ClpB"/>
</dbReference>
<dbReference type="CDD" id="cd00009">
    <property type="entry name" value="AAA"/>
    <property type="match status" value="1"/>
</dbReference>
<dbReference type="InterPro" id="IPR018368">
    <property type="entry name" value="ClpA/B_CS1"/>
</dbReference>
<dbReference type="InterPro" id="IPR027417">
    <property type="entry name" value="P-loop_NTPase"/>
</dbReference>
<keyword evidence="6 12" id="KW-0067">ATP-binding</keyword>
<keyword evidence="5 12" id="KW-0547">Nucleotide-binding</keyword>
<evidence type="ECO:0000256" key="1">
    <source>
        <dbReference type="ARBA" id="ARBA00004496"/>
    </source>
</evidence>
<dbReference type="PROSITE" id="PS00870">
    <property type="entry name" value="CLPAB_1"/>
    <property type="match status" value="1"/>
</dbReference>
<dbReference type="InterPro" id="IPR001270">
    <property type="entry name" value="ClpA/B"/>
</dbReference>
<evidence type="ECO:0000256" key="5">
    <source>
        <dbReference type="ARBA" id="ARBA00022741"/>
    </source>
</evidence>
<evidence type="ECO:0000256" key="2">
    <source>
        <dbReference type="ARBA" id="ARBA00008675"/>
    </source>
</evidence>
<dbReference type="SUPFAM" id="SSF52540">
    <property type="entry name" value="P-loop containing nucleoside triphosphate hydrolases"/>
    <property type="match status" value="2"/>
</dbReference>
<evidence type="ECO:0000256" key="7">
    <source>
        <dbReference type="ARBA" id="ARBA00023054"/>
    </source>
</evidence>
<dbReference type="InterPro" id="IPR036628">
    <property type="entry name" value="Clp_N_dom_sf"/>
</dbReference>
<evidence type="ECO:0000313" key="16">
    <source>
        <dbReference type="Proteomes" id="UP001139104"/>
    </source>
</evidence>
<dbReference type="PRINTS" id="PR00300">
    <property type="entry name" value="CLPPROTEASEA"/>
</dbReference>
<proteinExistence type="inferred from homology"/>
<keyword evidence="13" id="KW-0963">Cytoplasm</keyword>
<comment type="subcellular location">
    <subcellularLocation>
        <location evidence="1 13">Cytoplasm</location>
    </subcellularLocation>
</comment>
<evidence type="ECO:0000256" key="12">
    <source>
        <dbReference type="RuleBase" id="RU004432"/>
    </source>
</evidence>
<comment type="function">
    <text evidence="9">Part of a stress-induced multi-chaperone system, it is involved in the recovery of the cell from heat-induced damage, in cooperation with DnaK, DnaJ and GrpE. Acts before DnaK, in the processing of protein aggregates. Protein binding stimulates the ATPase activity; ATP hydrolysis unfolds the denatured protein aggregates, which probably helps expose new hydrophobic binding sites on the surface of ClpB-bound aggregates, contributing to the solubilization and refolding of denatured protein aggregates by DnaK.</text>
</comment>
<dbReference type="PANTHER" id="PTHR11638">
    <property type="entry name" value="ATP-DEPENDENT CLP PROTEASE"/>
    <property type="match status" value="1"/>
</dbReference>
<protein>
    <recommendedName>
        <fullName evidence="3 13">Chaperone protein ClpB</fullName>
    </recommendedName>
</protein>
<feature type="coiled-coil region" evidence="13">
    <location>
        <begin position="414"/>
        <end position="494"/>
    </location>
</feature>
<dbReference type="Pfam" id="PF07724">
    <property type="entry name" value="AAA_2"/>
    <property type="match status" value="1"/>
</dbReference>
<comment type="subunit">
    <text evidence="13">Homohexamer; The oligomerization is ATP-dependent.</text>
</comment>
<dbReference type="SUPFAM" id="SSF81923">
    <property type="entry name" value="Double Clp-N motif"/>
    <property type="match status" value="1"/>
</dbReference>
<comment type="caution">
    <text evidence="15">The sequence shown here is derived from an EMBL/GenBank/DDBJ whole genome shotgun (WGS) entry which is preliminary data.</text>
</comment>
<dbReference type="EMBL" id="JAIVFP010000001">
    <property type="protein sequence ID" value="MCI4681472.1"/>
    <property type="molecule type" value="Genomic_DNA"/>
</dbReference>
<evidence type="ECO:0000256" key="13">
    <source>
        <dbReference type="RuleBase" id="RU362034"/>
    </source>
</evidence>
<dbReference type="Pfam" id="PF17871">
    <property type="entry name" value="AAA_lid_9"/>
    <property type="match status" value="1"/>
</dbReference>
<keyword evidence="13" id="KW-0346">Stress response</keyword>
<dbReference type="InterPro" id="IPR041546">
    <property type="entry name" value="ClpA/ClpB_AAA_lid"/>
</dbReference>
<dbReference type="InterPro" id="IPR028299">
    <property type="entry name" value="ClpA/B_CS2"/>
</dbReference>
<dbReference type="Pfam" id="PF10431">
    <property type="entry name" value="ClpB_D2-small"/>
    <property type="match status" value="1"/>
</dbReference>
<dbReference type="CDD" id="cd19499">
    <property type="entry name" value="RecA-like_ClpB_Hsp104-like"/>
    <property type="match status" value="1"/>
</dbReference>
<dbReference type="InterPro" id="IPR004176">
    <property type="entry name" value="Clp_R_N"/>
</dbReference>
<evidence type="ECO:0000256" key="6">
    <source>
        <dbReference type="ARBA" id="ARBA00022840"/>
    </source>
</evidence>
<dbReference type="Gene3D" id="1.10.8.60">
    <property type="match status" value="1"/>
</dbReference>
<dbReference type="Pfam" id="PF00004">
    <property type="entry name" value="AAA"/>
    <property type="match status" value="1"/>
</dbReference>
<comment type="similarity">
    <text evidence="2 12">Belongs to the ClpA/ClpB family.</text>
</comment>
<evidence type="ECO:0000256" key="10">
    <source>
        <dbReference type="ARBA" id="ARBA00026057"/>
    </source>
</evidence>
<dbReference type="RefSeq" id="WP_243065534.1">
    <property type="nucleotide sequence ID" value="NZ_JAIVFK010000023.1"/>
</dbReference>
<dbReference type="Gene3D" id="3.40.50.300">
    <property type="entry name" value="P-loop containing nucleotide triphosphate hydrolases"/>
    <property type="match status" value="3"/>
</dbReference>
<evidence type="ECO:0000256" key="9">
    <source>
        <dbReference type="ARBA" id="ARBA00025613"/>
    </source>
</evidence>
<dbReference type="SMART" id="SM00382">
    <property type="entry name" value="AAA"/>
    <property type="match status" value="2"/>
</dbReference>
<keyword evidence="4 11" id="KW-0677">Repeat</keyword>
<reference evidence="15" key="1">
    <citation type="journal article" date="2022" name="ISME J.">
        <title>Identification of active gaseous-alkane degraders at natural gas seeps.</title>
        <authorList>
            <person name="Farhan Ul Haque M."/>
            <person name="Hernandez M."/>
            <person name="Crombie A.T."/>
            <person name="Murrell J.C."/>
        </authorList>
    </citation>
    <scope>NUCLEOTIDE SEQUENCE</scope>
    <source>
        <strain evidence="15">PC2</strain>
    </source>
</reference>
<dbReference type="InterPro" id="IPR019489">
    <property type="entry name" value="Clp_ATPase_C"/>
</dbReference>